<evidence type="ECO:0000313" key="2">
    <source>
        <dbReference type="EMBL" id="RUS81471.1"/>
    </source>
</evidence>
<evidence type="ECO:0000313" key="3">
    <source>
        <dbReference type="Proteomes" id="UP000271974"/>
    </source>
</evidence>
<reference evidence="2 3" key="1">
    <citation type="submission" date="2019-01" db="EMBL/GenBank/DDBJ databases">
        <title>A draft genome assembly of the solar-powered sea slug Elysia chlorotica.</title>
        <authorList>
            <person name="Cai H."/>
            <person name="Li Q."/>
            <person name="Fang X."/>
            <person name="Li J."/>
            <person name="Curtis N.E."/>
            <person name="Altenburger A."/>
            <person name="Shibata T."/>
            <person name="Feng M."/>
            <person name="Maeda T."/>
            <person name="Schwartz J.A."/>
            <person name="Shigenobu S."/>
            <person name="Lundholm N."/>
            <person name="Nishiyama T."/>
            <person name="Yang H."/>
            <person name="Hasebe M."/>
            <person name="Li S."/>
            <person name="Pierce S.K."/>
            <person name="Wang J."/>
        </authorList>
    </citation>
    <scope>NUCLEOTIDE SEQUENCE [LARGE SCALE GENOMIC DNA]</scope>
    <source>
        <strain evidence="2">EC2010</strain>
        <tissue evidence="2">Whole organism of an adult</tissue>
    </source>
</reference>
<feature type="signal peptide" evidence="1">
    <location>
        <begin position="1"/>
        <end position="20"/>
    </location>
</feature>
<proteinExistence type="predicted"/>
<comment type="caution">
    <text evidence="2">The sequence shown here is derived from an EMBL/GenBank/DDBJ whole genome shotgun (WGS) entry which is preliminary data.</text>
</comment>
<dbReference type="OrthoDB" id="10431325at2759"/>
<protein>
    <submittedName>
        <fullName evidence="2">Uncharacterized protein</fullName>
    </submittedName>
</protein>
<dbReference type="AlphaFoldDB" id="A0A433TIX8"/>
<feature type="chain" id="PRO_5019586943" evidence="1">
    <location>
        <begin position="21"/>
        <end position="171"/>
    </location>
</feature>
<keyword evidence="1" id="KW-0732">Signal</keyword>
<dbReference type="EMBL" id="RQTK01000336">
    <property type="protein sequence ID" value="RUS81471.1"/>
    <property type="molecule type" value="Genomic_DNA"/>
</dbReference>
<dbReference type="Proteomes" id="UP000271974">
    <property type="component" value="Unassembled WGS sequence"/>
</dbReference>
<evidence type="ECO:0000256" key="1">
    <source>
        <dbReference type="SAM" id="SignalP"/>
    </source>
</evidence>
<organism evidence="2 3">
    <name type="scientific">Elysia chlorotica</name>
    <name type="common">Eastern emerald elysia</name>
    <name type="synonym">Sea slug</name>
    <dbReference type="NCBI Taxonomy" id="188477"/>
    <lineage>
        <taxon>Eukaryota</taxon>
        <taxon>Metazoa</taxon>
        <taxon>Spiralia</taxon>
        <taxon>Lophotrochozoa</taxon>
        <taxon>Mollusca</taxon>
        <taxon>Gastropoda</taxon>
        <taxon>Heterobranchia</taxon>
        <taxon>Euthyneura</taxon>
        <taxon>Panpulmonata</taxon>
        <taxon>Sacoglossa</taxon>
        <taxon>Placobranchoidea</taxon>
        <taxon>Plakobranchidae</taxon>
        <taxon>Elysia</taxon>
    </lineage>
</organism>
<accession>A0A433TIX8</accession>
<gene>
    <name evidence="2" type="ORF">EGW08_010769</name>
</gene>
<sequence>MSCATFLLVTLAVTSLTAHGQPAQKPCLPSQIQFMGRDTKGRQSVEALDYNKRFFGMKRDLFRMVKDFSTEDAKRYDIEPTRCDVYNIDKNMDFPKCVPGTAKPVSSKHGDAWMFHNVDGATLLYSLHDPSSIFEKISPDGQNSVTYFNFSSAITDSGIFAIPDSCYNYEL</sequence>
<name>A0A433TIX8_ELYCH</name>
<keyword evidence="3" id="KW-1185">Reference proteome</keyword>